<dbReference type="SUPFAM" id="SSF158560">
    <property type="entry name" value="BH3980-like"/>
    <property type="match status" value="1"/>
</dbReference>
<dbReference type="eggNOG" id="COG4817">
    <property type="taxonomic scope" value="Bacteria"/>
</dbReference>
<dbReference type="OrthoDB" id="8083683at2"/>
<keyword evidence="2" id="KW-1185">Reference proteome</keyword>
<gene>
    <name evidence="1" type="ORF">N802_03610</name>
</gene>
<evidence type="ECO:0000313" key="1">
    <source>
        <dbReference type="EMBL" id="KGN31463.1"/>
    </source>
</evidence>
<sequence length="116" mass="12619">MRNILTKVIGDKKAWKAMQERAAALPRDYRVVWDEVTSYSFRLSAGDGMQTVAALDEILSLFETGAAQGKSALDVTGPDVAAFCDERLAGTASWLDDLPGTWRDTLNRAVAAKLAE</sequence>
<dbReference type="STRING" id="1385520.N802_03610"/>
<evidence type="ECO:0000313" key="2">
    <source>
        <dbReference type="Proteomes" id="UP000030002"/>
    </source>
</evidence>
<dbReference type="InterPro" id="IPR008316">
    <property type="entry name" value="UCP029876"/>
</dbReference>
<name>A0A0A0J2V1_9MICO</name>
<dbReference type="EMBL" id="AVPJ01000011">
    <property type="protein sequence ID" value="KGN31463.1"/>
    <property type="molecule type" value="Genomic_DNA"/>
</dbReference>
<dbReference type="AlphaFoldDB" id="A0A0A0J2V1"/>
<dbReference type="Gene3D" id="1.10.1900.10">
    <property type="entry name" value="c-terminal domain of poly(a) binding protein"/>
    <property type="match status" value="1"/>
</dbReference>
<reference evidence="1 2" key="1">
    <citation type="submission" date="2013-08" db="EMBL/GenBank/DDBJ databases">
        <title>The genome sequence of Knoellia sinensis.</title>
        <authorList>
            <person name="Zhu W."/>
            <person name="Wang G."/>
        </authorList>
    </citation>
    <scope>NUCLEOTIDE SEQUENCE [LARGE SCALE GENOMIC DNA]</scope>
    <source>
        <strain evidence="1 2">KCTC 19936</strain>
    </source>
</reference>
<protein>
    <recommendedName>
        <fullName evidence="3">DNA-binding ferritin-like protein (Dps family)</fullName>
    </recommendedName>
</protein>
<comment type="caution">
    <text evidence="1">The sequence shown here is derived from an EMBL/GenBank/DDBJ whole genome shotgun (WGS) entry which is preliminary data.</text>
</comment>
<dbReference type="RefSeq" id="WP_035917327.1">
    <property type="nucleotide sequence ID" value="NZ_AVPJ01000011.1"/>
</dbReference>
<dbReference type="Proteomes" id="UP000030002">
    <property type="component" value="Unassembled WGS sequence"/>
</dbReference>
<proteinExistence type="predicted"/>
<evidence type="ECO:0008006" key="3">
    <source>
        <dbReference type="Google" id="ProtNLM"/>
    </source>
</evidence>
<dbReference type="Pfam" id="PF06304">
    <property type="entry name" value="DUF1048"/>
    <property type="match status" value="1"/>
</dbReference>
<organism evidence="1 2">
    <name type="scientific">Knoellia sinensis KCTC 19936</name>
    <dbReference type="NCBI Taxonomy" id="1385520"/>
    <lineage>
        <taxon>Bacteria</taxon>
        <taxon>Bacillati</taxon>
        <taxon>Actinomycetota</taxon>
        <taxon>Actinomycetes</taxon>
        <taxon>Micrococcales</taxon>
        <taxon>Intrasporangiaceae</taxon>
        <taxon>Knoellia</taxon>
    </lineage>
</organism>
<accession>A0A0A0J2V1</accession>